<protein>
    <submittedName>
        <fullName evidence="2">Phasin protein</fullName>
    </submittedName>
</protein>
<dbReference type="Proteomes" id="UP000193200">
    <property type="component" value="Unassembled WGS sequence"/>
</dbReference>
<evidence type="ECO:0000259" key="1">
    <source>
        <dbReference type="Pfam" id="PF09361"/>
    </source>
</evidence>
<dbReference type="InterPro" id="IPR018968">
    <property type="entry name" value="Phasin"/>
</dbReference>
<sequence>MATAKKNSTETVTGNFEEIVEAGKETIESAIKAGTEAASGQYQKAFAVSQESLDATVRAYSDIAGVNKEQLEAVVAAGKLAAEGGEKVNAEILSMTRTAVDDYFTLARSLVGVKTVKEAFELQSAFAKNVYESYVQGATRISSLGVEVAQAAVEPMGKQFTASVEKFMKPMSA</sequence>
<evidence type="ECO:0000313" key="3">
    <source>
        <dbReference type="Proteomes" id="UP000193200"/>
    </source>
</evidence>
<dbReference type="EMBL" id="FWFR01000001">
    <property type="protein sequence ID" value="SLN43591.1"/>
    <property type="molecule type" value="Genomic_DNA"/>
</dbReference>
<proteinExistence type="predicted"/>
<feature type="domain" description="Phasin" evidence="1">
    <location>
        <begin position="63"/>
        <end position="160"/>
    </location>
</feature>
<dbReference type="AlphaFoldDB" id="A0A1Y5SLJ7"/>
<dbReference type="RefSeq" id="WP_139839595.1">
    <property type="nucleotide sequence ID" value="NZ_FWFR01000001.1"/>
</dbReference>
<evidence type="ECO:0000313" key="2">
    <source>
        <dbReference type="EMBL" id="SLN43591.1"/>
    </source>
</evidence>
<reference evidence="2 3" key="1">
    <citation type="submission" date="2017-03" db="EMBL/GenBank/DDBJ databases">
        <authorList>
            <person name="Afonso C.L."/>
            <person name="Miller P.J."/>
            <person name="Scott M.A."/>
            <person name="Spackman E."/>
            <person name="Goraichik I."/>
            <person name="Dimitrov K.M."/>
            <person name="Suarez D.L."/>
            <person name="Swayne D.E."/>
        </authorList>
    </citation>
    <scope>NUCLEOTIDE SEQUENCE [LARGE SCALE GENOMIC DNA]</scope>
    <source>
        <strain evidence="2 3">CECT 7691</strain>
    </source>
</reference>
<name>A0A1Y5SLJ7_9PROT</name>
<keyword evidence="3" id="KW-1185">Reference proteome</keyword>
<gene>
    <name evidence="2" type="ORF">OCH7691_01818</name>
</gene>
<dbReference type="InParanoid" id="A0A1Y5SLJ7"/>
<dbReference type="Pfam" id="PF09361">
    <property type="entry name" value="Phasin_2"/>
    <property type="match status" value="1"/>
</dbReference>
<accession>A0A1Y5SLJ7</accession>
<organism evidence="2 3">
    <name type="scientific">Oceanibacterium hippocampi</name>
    <dbReference type="NCBI Taxonomy" id="745714"/>
    <lineage>
        <taxon>Bacteria</taxon>
        <taxon>Pseudomonadati</taxon>
        <taxon>Pseudomonadota</taxon>
        <taxon>Alphaproteobacteria</taxon>
        <taxon>Sneathiellales</taxon>
        <taxon>Sneathiellaceae</taxon>
        <taxon>Oceanibacterium</taxon>
    </lineage>
</organism>
<dbReference type="OrthoDB" id="7678100at2"/>